<keyword evidence="1" id="KW-0677">Repeat</keyword>
<dbReference type="PANTHER" id="PTHR23206">
    <property type="entry name" value="MASK PROTEIN"/>
    <property type="match status" value="1"/>
</dbReference>
<feature type="repeat" description="ANK" evidence="3">
    <location>
        <begin position="80"/>
        <end position="112"/>
    </location>
</feature>
<dbReference type="Gene3D" id="1.25.40.20">
    <property type="entry name" value="Ankyrin repeat-containing domain"/>
    <property type="match status" value="1"/>
</dbReference>
<gene>
    <name evidence="4" type="ORF">DCF82_12060</name>
</gene>
<evidence type="ECO:0000256" key="2">
    <source>
        <dbReference type="ARBA" id="ARBA00023043"/>
    </source>
</evidence>
<accession>A0A3B8WKQ5</accession>
<name>A0A3B8WKQ5_MARNT</name>
<keyword evidence="2 3" id="KW-0040">ANK repeat</keyword>
<feature type="non-terminal residue" evidence="4">
    <location>
        <position position="1"/>
    </location>
</feature>
<sequence length="149" mass="16012">VERGARIDAGDDCKWTAMMRAASRGHTDILAFLLDHGADINHTEKTGYTALMGAVIASRPEAVRLLLTRGADPDIREYENGQTALMMAVRNRNPELVRLLLSAGADPELVNKSGKSARDLALEASAGEGEPMQQVLTALGCEPEAAEKR</sequence>
<dbReference type="EMBL" id="DLYI01000155">
    <property type="protein sequence ID" value="HAC28532.1"/>
    <property type="molecule type" value="Genomic_DNA"/>
</dbReference>
<reference evidence="4 5" key="1">
    <citation type="journal article" date="2018" name="Nat. Biotechnol.">
        <title>A standardized bacterial taxonomy based on genome phylogeny substantially revises the tree of life.</title>
        <authorList>
            <person name="Parks D.H."/>
            <person name="Chuvochina M."/>
            <person name="Waite D.W."/>
            <person name="Rinke C."/>
            <person name="Skarshewski A."/>
            <person name="Chaumeil P.A."/>
            <person name="Hugenholtz P."/>
        </authorList>
    </citation>
    <scope>NUCLEOTIDE SEQUENCE [LARGE SCALE GENOMIC DNA]</scope>
    <source>
        <strain evidence="4">UBA9049</strain>
    </source>
</reference>
<evidence type="ECO:0000313" key="4">
    <source>
        <dbReference type="EMBL" id="HAC28532.1"/>
    </source>
</evidence>
<dbReference type="InterPro" id="IPR002110">
    <property type="entry name" value="Ankyrin_rpt"/>
</dbReference>
<dbReference type="Pfam" id="PF12796">
    <property type="entry name" value="Ank_2"/>
    <property type="match status" value="1"/>
</dbReference>
<evidence type="ECO:0000313" key="5">
    <source>
        <dbReference type="Proteomes" id="UP000261325"/>
    </source>
</evidence>
<protein>
    <submittedName>
        <fullName evidence="4">Ankyrin repeat domain-containing protein</fullName>
    </submittedName>
</protein>
<feature type="repeat" description="ANK" evidence="3">
    <location>
        <begin position="46"/>
        <end position="78"/>
    </location>
</feature>
<dbReference type="SMART" id="SM00248">
    <property type="entry name" value="ANK"/>
    <property type="match status" value="3"/>
</dbReference>
<dbReference type="PANTHER" id="PTHR23206:SF8">
    <property type="entry name" value="ANKYRIN REPEAT AND KH DOMAIN-CONTAINING 1"/>
    <property type="match status" value="1"/>
</dbReference>
<feature type="repeat" description="ANK" evidence="3">
    <location>
        <begin position="16"/>
        <end position="45"/>
    </location>
</feature>
<evidence type="ECO:0000256" key="1">
    <source>
        <dbReference type="ARBA" id="ARBA00022737"/>
    </source>
</evidence>
<dbReference type="PROSITE" id="PS50297">
    <property type="entry name" value="ANK_REP_REGION"/>
    <property type="match status" value="3"/>
</dbReference>
<proteinExistence type="predicted"/>
<dbReference type="InterPro" id="IPR051631">
    <property type="entry name" value="Ankyrin-KH/SAM_domain"/>
</dbReference>
<dbReference type="AlphaFoldDB" id="A0A3B8WKQ5"/>
<dbReference type="Pfam" id="PF00023">
    <property type="entry name" value="Ank"/>
    <property type="match status" value="1"/>
</dbReference>
<organism evidence="4 5">
    <name type="scientific">Marinobacter nauticus</name>
    <name type="common">Marinobacter hydrocarbonoclasticus</name>
    <name type="synonym">Marinobacter aquaeolei</name>
    <dbReference type="NCBI Taxonomy" id="2743"/>
    <lineage>
        <taxon>Bacteria</taxon>
        <taxon>Pseudomonadati</taxon>
        <taxon>Pseudomonadota</taxon>
        <taxon>Gammaproteobacteria</taxon>
        <taxon>Pseudomonadales</taxon>
        <taxon>Marinobacteraceae</taxon>
        <taxon>Marinobacter</taxon>
    </lineage>
</organism>
<evidence type="ECO:0000256" key="3">
    <source>
        <dbReference type="PROSITE-ProRule" id="PRU00023"/>
    </source>
</evidence>
<dbReference type="InterPro" id="IPR036770">
    <property type="entry name" value="Ankyrin_rpt-contain_sf"/>
</dbReference>
<dbReference type="SUPFAM" id="SSF48403">
    <property type="entry name" value="Ankyrin repeat"/>
    <property type="match status" value="1"/>
</dbReference>
<dbReference type="PROSITE" id="PS50088">
    <property type="entry name" value="ANK_REPEAT"/>
    <property type="match status" value="3"/>
</dbReference>
<dbReference type="Proteomes" id="UP000261325">
    <property type="component" value="Unassembled WGS sequence"/>
</dbReference>
<comment type="caution">
    <text evidence="4">The sequence shown here is derived from an EMBL/GenBank/DDBJ whole genome shotgun (WGS) entry which is preliminary data.</text>
</comment>